<dbReference type="GeneID" id="127149742"/>
<evidence type="ECO:0000313" key="1">
    <source>
        <dbReference type="Proteomes" id="UP001652600"/>
    </source>
</evidence>
<dbReference type="Proteomes" id="UP001652600">
    <property type="component" value="Chromosome 6"/>
</dbReference>
<organism evidence="1 2">
    <name type="scientific">Cucumis melo</name>
    <name type="common">Muskmelon</name>
    <dbReference type="NCBI Taxonomy" id="3656"/>
    <lineage>
        <taxon>Eukaryota</taxon>
        <taxon>Viridiplantae</taxon>
        <taxon>Streptophyta</taxon>
        <taxon>Embryophyta</taxon>
        <taxon>Tracheophyta</taxon>
        <taxon>Spermatophyta</taxon>
        <taxon>Magnoliopsida</taxon>
        <taxon>eudicotyledons</taxon>
        <taxon>Gunneridae</taxon>
        <taxon>Pentapetalae</taxon>
        <taxon>rosids</taxon>
        <taxon>fabids</taxon>
        <taxon>Cucurbitales</taxon>
        <taxon>Cucurbitaceae</taxon>
        <taxon>Benincaseae</taxon>
        <taxon>Cucumis</taxon>
    </lineage>
</organism>
<keyword evidence="1" id="KW-1185">Reference proteome</keyword>
<gene>
    <name evidence="2" type="primary">LOC127149742</name>
</gene>
<dbReference type="PANTHER" id="PTHR33116:SF78">
    <property type="entry name" value="OS12G0587133 PROTEIN"/>
    <property type="match status" value="1"/>
</dbReference>
<proteinExistence type="predicted"/>
<evidence type="ECO:0000313" key="2">
    <source>
        <dbReference type="RefSeq" id="XP_050941567.1"/>
    </source>
</evidence>
<sequence>MAVTRKDAWSTKCVDGKLDKWASVVGCDVSSLQTNYLGLPLGGNQRAVSLWDLVCEKICKRLAPWKKGSFSKGGRLTLIRSVLSGIPVYYFSLFKTPNSVCKIIKKLMRDFLWKGMDWGRGSRLVSWQVVEFPVNQGGLEIGNLRSLCRKDIILEIPSFSTWVRCWVADDKKTFFWEDQWVGACKEGYDYWVVLLDSLPEDGGRPRSHALKAQEGKAGFYGLEGCAMWSGILEVKGTREFLEVYKSTLLRFGPW</sequence>
<protein>
    <submittedName>
        <fullName evidence="2">Uncharacterized protein LOC127149742</fullName>
    </submittedName>
</protein>
<dbReference type="RefSeq" id="XP_050941567.1">
    <property type="nucleotide sequence ID" value="XM_051085610.1"/>
</dbReference>
<accession>A0ABM3KUY6</accession>
<reference evidence="2" key="1">
    <citation type="submission" date="2025-08" db="UniProtKB">
        <authorList>
            <consortium name="RefSeq"/>
        </authorList>
    </citation>
    <scope>IDENTIFICATION</scope>
    <source>
        <tissue evidence="2">Stem</tissue>
    </source>
</reference>
<dbReference type="PANTHER" id="PTHR33116">
    <property type="entry name" value="REVERSE TRANSCRIPTASE ZINC-BINDING DOMAIN-CONTAINING PROTEIN-RELATED-RELATED"/>
    <property type="match status" value="1"/>
</dbReference>
<name>A0ABM3KUY6_CUCME</name>